<organism evidence="3 4">
    <name type="scientific">Parastrongyloides trichosuri</name>
    <name type="common">Possum-specific nematode worm</name>
    <dbReference type="NCBI Taxonomy" id="131310"/>
    <lineage>
        <taxon>Eukaryota</taxon>
        <taxon>Metazoa</taxon>
        <taxon>Ecdysozoa</taxon>
        <taxon>Nematoda</taxon>
        <taxon>Chromadorea</taxon>
        <taxon>Rhabditida</taxon>
        <taxon>Tylenchina</taxon>
        <taxon>Panagrolaimomorpha</taxon>
        <taxon>Strongyloidoidea</taxon>
        <taxon>Strongyloididae</taxon>
        <taxon>Parastrongyloides</taxon>
    </lineage>
</organism>
<feature type="signal peptide" evidence="2">
    <location>
        <begin position="1"/>
        <end position="16"/>
    </location>
</feature>
<keyword evidence="1" id="KW-0472">Membrane</keyword>
<protein>
    <submittedName>
        <fullName evidence="4">Peptidase S1 domain-containing protein</fullName>
    </submittedName>
</protein>
<keyword evidence="2" id="KW-0732">Signal</keyword>
<sequence length="429" mass="50674">MKYIFLLLIIFYTCNGLHVLPSSLPDCSIKPSKVDFITYPKYKYDSGNQTWKIEVAERYYPKDRECIYTKHYVLVSEGFILDLQSQQIWIFTNKYSDELCGFMGKQVNDGSYFHFLDDIAPESFKLLNVDKEYNRPLISYAIGINFKNYIEKSGKLSKDEWLAFFHNINYITKDNDYSNKKHYFTKLKNDWITTNFSTKYLPLPLANILLSIHGYEYYLHQSPEYISSFVDKELSKIGNILFKKRLTNLNTRVRNYSGGTNKTDLAQVYDEMLINISDKGFNIIHCKQNNIRSVINDELKCNKYVMVYTDYGIRFYNKQNQSLLLPELVHRCENDTKSTAKMNHDFITLAYSNSILIKYDVMEFDKVSLFSLLIIFVILPAYMLYCVCQKYFELRRQKKIRRNKMINDIIAREHIIMATPEDIRIASLV</sequence>
<name>A0A0N4Z6L1_PARTI</name>
<evidence type="ECO:0000256" key="2">
    <source>
        <dbReference type="SAM" id="SignalP"/>
    </source>
</evidence>
<dbReference type="AlphaFoldDB" id="A0A0N4Z6L1"/>
<dbReference type="Proteomes" id="UP000038045">
    <property type="component" value="Unplaced"/>
</dbReference>
<evidence type="ECO:0000256" key="1">
    <source>
        <dbReference type="SAM" id="Phobius"/>
    </source>
</evidence>
<proteinExistence type="predicted"/>
<dbReference type="WBParaSite" id="PTRK_0000281700.1">
    <property type="protein sequence ID" value="PTRK_0000281700.1"/>
    <property type="gene ID" value="PTRK_0000281700"/>
</dbReference>
<keyword evidence="3" id="KW-1185">Reference proteome</keyword>
<reference evidence="4" key="1">
    <citation type="submission" date="2017-02" db="UniProtKB">
        <authorList>
            <consortium name="WormBaseParasite"/>
        </authorList>
    </citation>
    <scope>IDENTIFICATION</scope>
</reference>
<evidence type="ECO:0000313" key="3">
    <source>
        <dbReference type="Proteomes" id="UP000038045"/>
    </source>
</evidence>
<keyword evidence="1" id="KW-0812">Transmembrane</keyword>
<accession>A0A0N4Z6L1</accession>
<feature type="chain" id="PRO_5005891194" evidence="2">
    <location>
        <begin position="17"/>
        <end position="429"/>
    </location>
</feature>
<feature type="transmembrane region" description="Helical" evidence="1">
    <location>
        <begin position="369"/>
        <end position="392"/>
    </location>
</feature>
<keyword evidence="1" id="KW-1133">Transmembrane helix</keyword>
<evidence type="ECO:0000313" key="4">
    <source>
        <dbReference type="WBParaSite" id="PTRK_0000281700.1"/>
    </source>
</evidence>